<proteinExistence type="predicted"/>
<comment type="caution">
    <text evidence="2">The sequence shown here is derived from an EMBL/GenBank/DDBJ whole genome shotgun (WGS) entry which is preliminary data.</text>
</comment>
<name>A0ABQ5FCG3_9ASTR</name>
<evidence type="ECO:0000256" key="1">
    <source>
        <dbReference type="SAM" id="MobiDB-lite"/>
    </source>
</evidence>
<dbReference type="EMBL" id="BQNB010017243">
    <property type="protein sequence ID" value="GJT60932.1"/>
    <property type="molecule type" value="Genomic_DNA"/>
</dbReference>
<feature type="compositionally biased region" description="Basic and acidic residues" evidence="1">
    <location>
        <begin position="164"/>
        <end position="173"/>
    </location>
</feature>
<organism evidence="2 3">
    <name type="scientific">Tanacetum coccineum</name>
    <dbReference type="NCBI Taxonomy" id="301880"/>
    <lineage>
        <taxon>Eukaryota</taxon>
        <taxon>Viridiplantae</taxon>
        <taxon>Streptophyta</taxon>
        <taxon>Embryophyta</taxon>
        <taxon>Tracheophyta</taxon>
        <taxon>Spermatophyta</taxon>
        <taxon>Magnoliopsida</taxon>
        <taxon>eudicotyledons</taxon>
        <taxon>Gunneridae</taxon>
        <taxon>Pentapetalae</taxon>
        <taxon>asterids</taxon>
        <taxon>campanulids</taxon>
        <taxon>Asterales</taxon>
        <taxon>Asteraceae</taxon>
        <taxon>Asteroideae</taxon>
        <taxon>Anthemideae</taxon>
        <taxon>Anthemidinae</taxon>
        <taxon>Tanacetum</taxon>
    </lineage>
</organism>
<keyword evidence="3" id="KW-1185">Reference proteome</keyword>
<feature type="compositionally biased region" description="Low complexity" evidence="1">
    <location>
        <begin position="121"/>
        <end position="135"/>
    </location>
</feature>
<feature type="compositionally biased region" description="Gly residues" evidence="1">
    <location>
        <begin position="136"/>
        <end position="151"/>
    </location>
</feature>
<evidence type="ECO:0000313" key="2">
    <source>
        <dbReference type="EMBL" id="GJT60932.1"/>
    </source>
</evidence>
<reference evidence="2" key="2">
    <citation type="submission" date="2022-01" db="EMBL/GenBank/DDBJ databases">
        <authorList>
            <person name="Yamashiro T."/>
            <person name="Shiraishi A."/>
            <person name="Satake H."/>
            <person name="Nakayama K."/>
        </authorList>
    </citation>
    <scope>NUCLEOTIDE SEQUENCE</scope>
</reference>
<feature type="region of interest" description="Disordered" evidence="1">
    <location>
        <begin position="113"/>
        <end position="173"/>
    </location>
</feature>
<gene>
    <name evidence="2" type="ORF">Tco_1004465</name>
</gene>
<evidence type="ECO:0000313" key="3">
    <source>
        <dbReference type="Proteomes" id="UP001151760"/>
    </source>
</evidence>
<accession>A0ABQ5FCG3</accession>
<protein>
    <submittedName>
        <fullName evidence="2">Uncharacterized protein</fullName>
    </submittedName>
</protein>
<dbReference type="Proteomes" id="UP001151760">
    <property type="component" value="Unassembled WGS sequence"/>
</dbReference>
<reference evidence="2" key="1">
    <citation type="journal article" date="2022" name="Int. J. Mol. Sci.">
        <title>Draft Genome of Tanacetum Coccineum: Genomic Comparison of Closely Related Tanacetum-Family Plants.</title>
        <authorList>
            <person name="Yamashiro T."/>
            <person name="Shiraishi A."/>
            <person name="Nakayama K."/>
            <person name="Satake H."/>
        </authorList>
    </citation>
    <scope>NUCLEOTIDE SEQUENCE</scope>
</reference>
<sequence>MEPAIVLQWNQPTVTKSVFERFYDIKSYEIQCDLERFYLDLVRYGDVMDEVVVMSVRILVGCGYGGGSGKIHDDFLVDEAVELTTPNGKSAFCRTGSGGSIGSMEPALLQMEPAPADKSTGRSTTAPRGGRTSGRTGRGGRGTGEPTGRVGGRTSEPDGNGGDHGVEANKGVDEVLDFSTVIA</sequence>